<keyword evidence="6" id="KW-0560">Oxidoreductase</keyword>
<keyword evidence="10" id="KW-1015">Disulfide bond</keyword>
<dbReference type="InterPro" id="IPR000823">
    <property type="entry name" value="Peroxidase_pln"/>
</dbReference>
<dbReference type="PRINTS" id="PR00461">
    <property type="entry name" value="PLPEROXIDASE"/>
</dbReference>
<dbReference type="InterPro" id="IPR010255">
    <property type="entry name" value="Haem_peroxidase_sf"/>
</dbReference>
<dbReference type="PANTHER" id="PTHR31517:SF81">
    <property type="entry name" value="PEROXIDASE"/>
    <property type="match status" value="1"/>
</dbReference>
<comment type="catalytic activity">
    <reaction evidence="1">
        <text>2 a phenolic donor + H2O2 = 2 a phenolic radical donor + 2 H2O</text>
        <dbReference type="Rhea" id="RHEA:56136"/>
        <dbReference type="ChEBI" id="CHEBI:15377"/>
        <dbReference type="ChEBI" id="CHEBI:16240"/>
        <dbReference type="ChEBI" id="CHEBI:139520"/>
        <dbReference type="ChEBI" id="CHEBI:139521"/>
        <dbReference type="EC" id="1.11.1.7"/>
    </reaction>
</comment>
<evidence type="ECO:0000256" key="7">
    <source>
        <dbReference type="ARBA" id="ARBA00023004"/>
    </source>
</evidence>
<dbReference type="OrthoDB" id="2113341at2759"/>
<evidence type="ECO:0000256" key="4">
    <source>
        <dbReference type="ARBA" id="ARBA00022617"/>
    </source>
</evidence>
<organism evidence="13 14">
    <name type="scientific">Tetracentron sinense</name>
    <name type="common">Spur-leaf</name>
    <dbReference type="NCBI Taxonomy" id="13715"/>
    <lineage>
        <taxon>Eukaryota</taxon>
        <taxon>Viridiplantae</taxon>
        <taxon>Streptophyta</taxon>
        <taxon>Embryophyta</taxon>
        <taxon>Tracheophyta</taxon>
        <taxon>Spermatophyta</taxon>
        <taxon>Magnoliopsida</taxon>
        <taxon>Trochodendrales</taxon>
        <taxon>Trochodendraceae</taxon>
        <taxon>Tetracentron</taxon>
    </lineage>
</organism>
<keyword evidence="3" id="KW-0575">Peroxidase</keyword>
<sequence>MPSEMASSKNFGVRKREAIGIVKSMVEVECPRQVSCADLLILAAREAVAMSGGPWIRVPLGRRDSVTTSYELADASLPPSNTGVDGMLHILGEKGMTVEESEGEHAAEMDPGFEAFLKLSCPQGSLTSNSSFVGNDLTDFVFDNQYYRDTMGGRGVLKIDAYMAMDPRTAPIMAHFANNKDDFYQAFISAFVKLSSTGVLTGNQGVVRKSCNAID</sequence>
<evidence type="ECO:0000256" key="1">
    <source>
        <dbReference type="ARBA" id="ARBA00000189"/>
    </source>
</evidence>
<comment type="similarity">
    <text evidence="11">Belongs to the peroxidase family.</text>
</comment>
<dbReference type="Pfam" id="PF00141">
    <property type="entry name" value="peroxidase"/>
    <property type="match status" value="1"/>
</dbReference>
<accession>A0A834Z874</accession>
<name>A0A834Z874_TETSI</name>
<feature type="binding site" evidence="8">
    <location>
        <position position="78"/>
    </location>
    <ligand>
        <name>substrate</name>
    </ligand>
</feature>
<feature type="domain" description="Plant heme peroxidase family profile" evidence="12">
    <location>
        <begin position="1"/>
        <end position="215"/>
    </location>
</feature>
<dbReference type="PANTHER" id="PTHR31517">
    <property type="match status" value="1"/>
</dbReference>
<dbReference type="InterPro" id="IPR002016">
    <property type="entry name" value="Haem_peroxidase"/>
</dbReference>
<evidence type="ECO:0000256" key="3">
    <source>
        <dbReference type="ARBA" id="ARBA00022559"/>
    </source>
</evidence>
<evidence type="ECO:0000259" key="12">
    <source>
        <dbReference type="PROSITE" id="PS50873"/>
    </source>
</evidence>
<keyword evidence="5 9" id="KW-0479">Metal-binding</keyword>
<keyword evidence="14" id="KW-1185">Reference proteome</keyword>
<reference evidence="13 14" key="1">
    <citation type="submission" date="2020-04" db="EMBL/GenBank/DDBJ databases">
        <title>Plant Genome Project.</title>
        <authorList>
            <person name="Zhang R.-G."/>
        </authorList>
    </citation>
    <scope>NUCLEOTIDE SEQUENCE [LARGE SCALE GENOMIC DNA]</scope>
    <source>
        <strain evidence="13">YNK0</strain>
        <tissue evidence="13">Leaf</tissue>
    </source>
</reference>
<dbReference type="Gene3D" id="1.10.420.10">
    <property type="entry name" value="Peroxidase, domain 2"/>
    <property type="match status" value="2"/>
</dbReference>
<proteinExistence type="inferred from homology"/>
<keyword evidence="7" id="KW-0408">Iron</keyword>
<dbReference type="SUPFAM" id="SSF48113">
    <property type="entry name" value="Heme-dependent peroxidases"/>
    <property type="match status" value="1"/>
</dbReference>
<keyword evidence="4" id="KW-0349">Heme</keyword>
<evidence type="ECO:0000256" key="8">
    <source>
        <dbReference type="PIRSR" id="PIRSR600823-2"/>
    </source>
</evidence>
<evidence type="ECO:0000256" key="11">
    <source>
        <dbReference type="RuleBase" id="RU004241"/>
    </source>
</evidence>
<protein>
    <recommendedName>
        <fullName evidence="12">Plant heme peroxidase family profile domain-containing protein</fullName>
    </recommendedName>
</protein>
<evidence type="ECO:0000256" key="5">
    <source>
        <dbReference type="ARBA" id="ARBA00022723"/>
    </source>
</evidence>
<comment type="cofactor">
    <cofactor evidence="9">
        <name>Ca(2+)</name>
        <dbReference type="ChEBI" id="CHEBI:29108"/>
    </cofactor>
    <text evidence="9">Binds 2 calcium ions per subunit.</text>
</comment>
<feature type="disulfide bond" evidence="10">
    <location>
        <begin position="36"/>
        <end position="211"/>
    </location>
</feature>
<evidence type="ECO:0000256" key="6">
    <source>
        <dbReference type="ARBA" id="ARBA00023002"/>
    </source>
</evidence>
<dbReference type="OMA" id="FWSESHE"/>
<feature type="binding site" evidence="9">
    <location>
        <position position="143"/>
    </location>
    <ligand>
        <name>Ca(2+)</name>
        <dbReference type="ChEBI" id="CHEBI:29108"/>
        <label>2</label>
    </ligand>
</feature>
<dbReference type="GO" id="GO:0006979">
    <property type="term" value="P:response to oxidative stress"/>
    <property type="evidence" value="ECO:0007669"/>
    <property type="project" value="InterPro"/>
</dbReference>
<dbReference type="AlphaFoldDB" id="A0A834Z874"/>
<dbReference type="PROSITE" id="PS50873">
    <property type="entry name" value="PEROXIDASE_4"/>
    <property type="match status" value="1"/>
</dbReference>
<evidence type="ECO:0000256" key="2">
    <source>
        <dbReference type="ARBA" id="ARBA00001970"/>
    </source>
</evidence>
<gene>
    <name evidence="13" type="ORF">HHK36_012240</name>
</gene>
<dbReference type="GO" id="GO:0020037">
    <property type="term" value="F:heme binding"/>
    <property type="evidence" value="ECO:0007669"/>
    <property type="project" value="InterPro"/>
</dbReference>
<evidence type="ECO:0000313" key="14">
    <source>
        <dbReference type="Proteomes" id="UP000655225"/>
    </source>
</evidence>
<comment type="caution">
    <text evidence="13">The sequence shown here is derived from an EMBL/GenBank/DDBJ whole genome shotgun (WGS) entry which is preliminary data.</text>
</comment>
<feature type="binding site" evidence="9">
    <location>
        <position position="138"/>
    </location>
    <ligand>
        <name>Ca(2+)</name>
        <dbReference type="ChEBI" id="CHEBI:29108"/>
        <label>2</label>
    </ligand>
</feature>
<evidence type="ECO:0000256" key="10">
    <source>
        <dbReference type="PIRSR" id="PIRSR600823-5"/>
    </source>
</evidence>
<dbReference type="GO" id="GO:0140825">
    <property type="term" value="F:lactoperoxidase activity"/>
    <property type="evidence" value="ECO:0007669"/>
    <property type="project" value="UniProtKB-EC"/>
</dbReference>
<dbReference type="Gene3D" id="1.10.520.10">
    <property type="match status" value="2"/>
</dbReference>
<dbReference type="EMBL" id="JABCRI010000008">
    <property type="protein sequence ID" value="KAF8401307.1"/>
    <property type="molecule type" value="Genomic_DNA"/>
</dbReference>
<keyword evidence="9" id="KW-0106">Calcium</keyword>
<evidence type="ECO:0000313" key="13">
    <source>
        <dbReference type="EMBL" id="KAF8401307.1"/>
    </source>
</evidence>
<dbReference type="PRINTS" id="PR00458">
    <property type="entry name" value="PEROXIDASE"/>
</dbReference>
<evidence type="ECO:0000256" key="9">
    <source>
        <dbReference type="PIRSR" id="PIRSR600823-3"/>
    </source>
</evidence>
<dbReference type="GO" id="GO:0046872">
    <property type="term" value="F:metal ion binding"/>
    <property type="evidence" value="ECO:0007669"/>
    <property type="project" value="UniProtKB-KW"/>
</dbReference>
<comment type="cofactor">
    <cofactor evidence="2">
        <name>heme b</name>
        <dbReference type="ChEBI" id="CHEBI:60344"/>
    </cofactor>
</comment>
<feature type="binding site" evidence="9">
    <location>
        <position position="136"/>
    </location>
    <ligand>
        <name>Ca(2+)</name>
        <dbReference type="ChEBI" id="CHEBI:29108"/>
        <label>2</label>
    </ligand>
</feature>
<dbReference type="Proteomes" id="UP000655225">
    <property type="component" value="Unassembled WGS sequence"/>
</dbReference>